<gene>
    <name evidence="2" type="ORF">L596_005026</name>
</gene>
<reference evidence="2 3" key="1">
    <citation type="journal article" date="2015" name="Genome Biol.">
        <title>Comparative genomics of Steinernema reveals deeply conserved gene regulatory networks.</title>
        <authorList>
            <person name="Dillman A.R."/>
            <person name="Macchietto M."/>
            <person name="Porter C.F."/>
            <person name="Rogers A."/>
            <person name="Williams B."/>
            <person name="Antoshechkin I."/>
            <person name="Lee M.M."/>
            <person name="Goodwin Z."/>
            <person name="Lu X."/>
            <person name="Lewis E.E."/>
            <person name="Goodrich-Blair H."/>
            <person name="Stock S.P."/>
            <person name="Adams B.J."/>
            <person name="Sternberg P.W."/>
            <person name="Mortazavi A."/>
        </authorList>
    </citation>
    <scope>NUCLEOTIDE SEQUENCE [LARGE SCALE GENOMIC DNA]</scope>
    <source>
        <strain evidence="2 3">ALL</strain>
    </source>
</reference>
<dbReference type="AlphaFoldDB" id="A0A4U8UXS6"/>
<feature type="compositionally biased region" description="Polar residues" evidence="1">
    <location>
        <begin position="28"/>
        <end position="38"/>
    </location>
</feature>
<dbReference type="EMBL" id="AZBU02000001">
    <property type="protein sequence ID" value="TMS38261.1"/>
    <property type="molecule type" value="Genomic_DNA"/>
</dbReference>
<feature type="compositionally biased region" description="Basic and acidic residues" evidence="1">
    <location>
        <begin position="17"/>
        <end position="27"/>
    </location>
</feature>
<organism evidence="2 3">
    <name type="scientific">Steinernema carpocapsae</name>
    <name type="common">Entomopathogenic nematode</name>
    <dbReference type="NCBI Taxonomy" id="34508"/>
    <lineage>
        <taxon>Eukaryota</taxon>
        <taxon>Metazoa</taxon>
        <taxon>Ecdysozoa</taxon>
        <taxon>Nematoda</taxon>
        <taxon>Chromadorea</taxon>
        <taxon>Rhabditida</taxon>
        <taxon>Tylenchina</taxon>
        <taxon>Panagrolaimomorpha</taxon>
        <taxon>Strongyloidoidea</taxon>
        <taxon>Steinernematidae</taxon>
        <taxon>Steinernema</taxon>
    </lineage>
</organism>
<evidence type="ECO:0000313" key="3">
    <source>
        <dbReference type="Proteomes" id="UP000298663"/>
    </source>
</evidence>
<dbReference type="EMBL" id="CM016762">
    <property type="protein sequence ID" value="TMS38261.1"/>
    <property type="molecule type" value="Genomic_DNA"/>
</dbReference>
<feature type="region of interest" description="Disordered" evidence="1">
    <location>
        <begin position="1"/>
        <end position="98"/>
    </location>
</feature>
<protein>
    <submittedName>
        <fullName evidence="2">Uncharacterized protein</fullName>
    </submittedName>
</protein>
<accession>A0A4U8UXS6</accession>
<proteinExistence type="predicted"/>
<comment type="caution">
    <text evidence="2">The sequence shown here is derived from an EMBL/GenBank/DDBJ whole genome shotgun (WGS) entry which is preliminary data.</text>
</comment>
<evidence type="ECO:0000256" key="1">
    <source>
        <dbReference type="SAM" id="MobiDB-lite"/>
    </source>
</evidence>
<reference evidence="2 3" key="2">
    <citation type="journal article" date="2019" name="G3 (Bethesda)">
        <title>Hybrid Assembly of the Genome of the Entomopathogenic Nematode Steinernema carpocapsae Identifies the X-Chromosome.</title>
        <authorList>
            <person name="Serra L."/>
            <person name="Macchietto M."/>
            <person name="Macias-Munoz A."/>
            <person name="McGill C.J."/>
            <person name="Rodriguez I.M."/>
            <person name="Rodriguez B."/>
            <person name="Murad R."/>
            <person name="Mortazavi A."/>
        </authorList>
    </citation>
    <scope>NUCLEOTIDE SEQUENCE [LARGE SCALE GENOMIC DNA]</scope>
    <source>
        <strain evidence="2 3">ALL</strain>
    </source>
</reference>
<evidence type="ECO:0000313" key="2">
    <source>
        <dbReference type="EMBL" id="TMS38261.1"/>
    </source>
</evidence>
<keyword evidence="3" id="KW-1185">Reference proteome</keyword>
<name>A0A4U8UXS6_STECR</name>
<sequence length="98" mass="10452">MLSVEVVEGSTIPINHENGKESADKNQKISSDLTQTEGSVGAAGSPKPECVLRRSSTGRPLLAGKYSKNLQQIPPHQAQRHRADRNGCCAPNCSGQNL</sequence>
<dbReference type="Proteomes" id="UP000298663">
    <property type="component" value="Chromosome X"/>
</dbReference>